<protein>
    <submittedName>
        <fullName evidence="7">Tetratricopeptide repeat protein</fullName>
    </submittedName>
</protein>
<evidence type="ECO:0000256" key="5">
    <source>
        <dbReference type="ARBA" id="ARBA00023284"/>
    </source>
</evidence>
<dbReference type="InterPro" id="IPR036249">
    <property type="entry name" value="Thioredoxin-like_sf"/>
</dbReference>
<dbReference type="AlphaFoldDB" id="A0A9E9C7F6"/>
<keyword evidence="4" id="KW-1015">Disulfide bond</keyword>
<dbReference type="PANTHER" id="PTHR45663:SF11">
    <property type="entry name" value="GEO12009P1"/>
    <property type="match status" value="1"/>
</dbReference>
<dbReference type="GO" id="GO:0006950">
    <property type="term" value="P:response to stress"/>
    <property type="evidence" value="ECO:0007669"/>
    <property type="project" value="UniProtKB-ARBA"/>
</dbReference>
<evidence type="ECO:0000313" key="8">
    <source>
        <dbReference type="Proteomes" id="UP001163152"/>
    </source>
</evidence>
<comment type="similarity">
    <text evidence="1">Belongs to the thioredoxin family.</text>
</comment>
<dbReference type="Pfam" id="PF00085">
    <property type="entry name" value="Thioredoxin"/>
    <property type="match status" value="1"/>
</dbReference>
<dbReference type="Pfam" id="PF14559">
    <property type="entry name" value="TPR_19"/>
    <property type="match status" value="1"/>
</dbReference>
<gene>
    <name evidence="7" type="ORF">OXH18_24590</name>
</gene>
<dbReference type="PANTHER" id="PTHR45663">
    <property type="entry name" value="GEO12009P1"/>
    <property type="match status" value="1"/>
</dbReference>
<dbReference type="Gene3D" id="3.40.30.10">
    <property type="entry name" value="Glutaredoxin"/>
    <property type="match status" value="1"/>
</dbReference>
<dbReference type="CDD" id="cd02947">
    <property type="entry name" value="TRX_family"/>
    <property type="match status" value="1"/>
</dbReference>
<keyword evidence="5" id="KW-0676">Redox-active center</keyword>
<dbReference type="SUPFAM" id="SSF52833">
    <property type="entry name" value="Thioredoxin-like"/>
    <property type="match status" value="1"/>
</dbReference>
<evidence type="ECO:0000256" key="4">
    <source>
        <dbReference type="ARBA" id="ARBA00023157"/>
    </source>
</evidence>
<evidence type="ECO:0000256" key="2">
    <source>
        <dbReference type="ARBA" id="ARBA00022448"/>
    </source>
</evidence>
<keyword evidence="3" id="KW-0249">Electron transport</keyword>
<dbReference type="PROSITE" id="PS00194">
    <property type="entry name" value="THIOREDOXIN_1"/>
    <property type="match status" value="1"/>
</dbReference>
<evidence type="ECO:0000256" key="3">
    <source>
        <dbReference type="ARBA" id="ARBA00022982"/>
    </source>
</evidence>
<dbReference type="InterPro" id="IPR011990">
    <property type="entry name" value="TPR-like_helical_dom_sf"/>
</dbReference>
<sequence>MGSSVEVDRSNFMTDVVEASHQRPVLVDFYAQWCGPCQMLKPMLEKLVTEYDFVLAKVDIDRNPDLASIYHVEGVPDVRVVHQGQMYSGFVGVLPEPQLRELLSRLNLKSKADLGLEAARAVLATGDRQKIKAVFAQLLEQHPHDRKIAIAYAKFLIQQDELAAAEGLLASIEPNEREFYAQAEALGHLIQLTLESEKPPEHELDPAFFAAIEQIVAEDYEMALQGLLAIVSTDRTYRGDGARKTMLLIFTLLGDDHPLTKHYRKQLTLTLY</sequence>
<dbReference type="RefSeq" id="WP_268610182.1">
    <property type="nucleotide sequence ID" value="NZ_CP113797.1"/>
</dbReference>
<dbReference type="EMBL" id="CP113797">
    <property type="protein sequence ID" value="WAL60304.1"/>
    <property type="molecule type" value="Genomic_DNA"/>
</dbReference>
<evidence type="ECO:0000259" key="6">
    <source>
        <dbReference type="PROSITE" id="PS51352"/>
    </source>
</evidence>
<name>A0A9E9C7F6_9CYAN</name>
<keyword evidence="2" id="KW-0813">Transport</keyword>
<keyword evidence="8" id="KW-1185">Reference proteome</keyword>
<dbReference type="Proteomes" id="UP001163152">
    <property type="component" value="Chromosome"/>
</dbReference>
<evidence type="ECO:0000313" key="7">
    <source>
        <dbReference type="EMBL" id="WAL60304.1"/>
    </source>
</evidence>
<dbReference type="InterPro" id="IPR017937">
    <property type="entry name" value="Thioredoxin_CS"/>
</dbReference>
<dbReference type="GO" id="GO:0005737">
    <property type="term" value="C:cytoplasm"/>
    <property type="evidence" value="ECO:0007669"/>
    <property type="project" value="TreeGrafter"/>
</dbReference>
<proteinExistence type="inferred from homology"/>
<dbReference type="KEGG" id="tsin:OXH18_24590"/>
<dbReference type="InterPro" id="IPR013766">
    <property type="entry name" value="Thioredoxin_domain"/>
</dbReference>
<evidence type="ECO:0000256" key="1">
    <source>
        <dbReference type="ARBA" id="ARBA00008987"/>
    </source>
</evidence>
<reference evidence="7" key="1">
    <citation type="submission" date="2022-12" db="EMBL/GenBank/DDBJ databases">
        <title>Polyphasic identification of a Novel Hot-Spring Cyanobacterium Ocullathermofonsia sinensis gen nov. sp. nov. and Genomic Insights on its Adaptations to the Thermal Habitat.</title>
        <authorList>
            <person name="Daroch M."/>
            <person name="Tang J."/>
            <person name="Jiang Y."/>
        </authorList>
    </citation>
    <scope>NUCLEOTIDE SEQUENCE</scope>
    <source>
        <strain evidence="7">PKUAC-SCTA174</strain>
    </source>
</reference>
<dbReference type="PROSITE" id="PS51352">
    <property type="entry name" value="THIOREDOXIN_2"/>
    <property type="match status" value="1"/>
</dbReference>
<accession>A0A9E9C7F6</accession>
<dbReference type="Gene3D" id="1.25.40.10">
    <property type="entry name" value="Tetratricopeptide repeat domain"/>
    <property type="match status" value="2"/>
</dbReference>
<organism evidence="7 8">
    <name type="scientific">Thermocoleostomius sinensis A174</name>
    <dbReference type="NCBI Taxonomy" id="2016057"/>
    <lineage>
        <taxon>Bacteria</taxon>
        <taxon>Bacillati</taxon>
        <taxon>Cyanobacteriota</taxon>
        <taxon>Cyanophyceae</taxon>
        <taxon>Oculatellales</taxon>
        <taxon>Oculatellaceae</taxon>
        <taxon>Thermocoleostomius</taxon>
    </lineage>
</organism>
<feature type="domain" description="Thioredoxin" evidence="6">
    <location>
        <begin position="1"/>
        <end position="108"/>
    </location>
</feature>
<dbReference type="GO" id="GO:0015035">
    <property type="term" value="F:protein-disulfide reductase activity"/>
    <property type="evidence" value="ECO:0007669"/>
    <property type="project" value="TreeGrafter"/>
</dbReference>
<dbReference type="Pfam" id="PF14561">
    <property type="entry name" value="TPR_20"/>
    <property type="match status" value="1"/>
</dbReference>